<dbReference type="PANTHER" id="PTHR43662:SF6">
    <property type="entry name" value="DUF1996 DOMAIN-CONTAINING PROTEIN"/>
    <property type="match status" value="1"/>
</dbReference>
<dbReference type="Pfam" id="PF26639">
    <property type="entry name" value="Het-6_barrel"/>
    <property type="match status" value="1"/>
</dbReference>
<dbReference type="EMBL" id="JAUKUD010000006">
    <property type="protein sequence ID" value="KAK0741573.1"/>
    <property type="molecule type" value="Genomic_DNA"/>
</dbReference>
<dbReference type="InterPro" id="IPR018535">
    <property type="entry name" value="DUF1996"/>
</dbReference>
<dbReference type="AlphaFoldDB" id="A0AA40ELL3"/>
<dbReference type="InterPro" id="IPR010730">
    <property type="entry name" value="HET"/>
</dbReference>
<evidence type="ECO:0000259" key="3">
    <source>
        <dbReference type="Pfam" id="PF09362"/>
    </source>
</evidence>
<dbReference type="PANTHER" id="PTHR43662">
    <property type="match status" value="1"/>
</dbReference>
<proteinExistence type="predicted"/>
<name>A0AA40ELL3_9PEZI</name>
<dbReference type="Pfam" id="PF09362">
    <property type="entry name" value="DUF1996"/>
    <property type="match status" value="1"/>
</dbReference>
<feature type="chain" id="PRO_5041410491" description="Heterokaryon incompatibility domain-containing protein" evidence="1">
    <location>
        <begin position="18"/>
        <end position="1087"/>
    </location>
</feature>
<feature type="domain" description="Heterokaryon incompatibility" evidence="2">
    <location>
        <begin position="383"/>
        <end position="554"/>
    </location>
</feature>
<accession>A0AA40ELL3</accession>
<dbReference type="Proteomes" id="UP001172155">
    <property type="component" value="Unassembled WGS sequence"/>
</dbReference>
<keyword evidence="1" id="KW-0732">Signal</keyword>
<evidence type="ECO:0008006" key="6">
    <source>
        <dbReference type="Google" id="ProtNLM"/>
    </source>
</evidence>
<sequence length="1087" mass="119848">MLASLAALVALAGHGAAQGGAGRSTSMLRFGCSESSVQRLDPLVNPGMVPSTHQHQIVGGNAFAASMPYTDIAKISKCTTCHFDQDFSAYWTANVYFKARNGTFRRVPQIANEGNTGDNAGITVYYTSQVNQSTAFAPGFRMLAGDPSQGTSDNLGRNMQQCYRCYTQPNFRGTLASPCFDPVYDTDHFPKTKCTSIRSNIIFPQCWDGKNLDSPNHRDHVSHPIGGPVSFSIVSGKCPDTHPVKIPQVMLEVNWDTSVFNNEDWPTDASQPLVLSTGDRLGFGQHADYVFGWQGTTLQDAMDGGCYLRNCSKLTSQPASTKNKCVVEPSVKEDLDAWHKELPGGGEWAMTCIRLVHLSADSSVVHGFKITLTEASLDDNAGFRALSYTWGLPFHTDIYDLEKPNPDNGEPFDLLVDGQSFTVTENLFYALKLLGENGEKGPFWVDALSINQQDDKEKLAQVNMMSDIYSSASQVIVWLGRDDPPAQFIAMHHNEALEAYMTKIALGEGEPIPTEDELQTMGMHTLLDWQDMWWVYVSWYRQQKYFRRVWIIQETALARDIVVHCGTCALDWTRLVVIGNLLLSSGINIQWTLLGTRTERLAEGGGWTPGNEIRQLHMFRTDHRLNGGLPMHLHKTKANFLRGRQDGEMVDTATESLLRGLGALGSPQHKEYAYLTMILRQFADYQATEMKDHVFAALSFCAPFFRKAGMAVPPISLSYEQSVEEVFTEVAAKLLTSLPALSALSVVNMATKRNTRLPSWVPDFAAPYALRPLIQRGFTFSEGNGDEGEAGQPIYNATNHTWPPPPGEEPLATYVAGGQLVVTGTQLDHVKTICSSSALRFQYLPFLEFAAENLPYLYRPTGQHKDEVLWRTMCGNYNTSDGEYPAPHYVGTQWFRQHILENMAVSMVSEVGTDDSFPNAARAGAVLTALNMEGSGSLFIPSIFELVSQYQTYFAELVATMQNMPGGIEAALEDQNQEALKAAASARLGSSEAEREVLEMIVLGMALQSRRMFVTEGRMLGVAPPGVQQGDELWLIRGAMVPFILRRKEGGSENDLTLVGEAYLHGCMNGEMVDPEGGVGATTISLT</sequence>
<comment type="caution">
    <text evidence="4">The sequence shown here is derived from an EMBL/GenBank/DDBJ whole genome shotgun (WGS) entry which is preliminary data.</text>
</comment>
<feature type="signal peptide" evidence="1">
    <location>
        <begin position="1"/>
        <end position="17"/>
    </location>
</feature>
<reference evidence="4" key="1">
    <citation type="submission" date="2023-06" db="EMBL/GenBank/DDBJ databases">
        <title>Genome-scale phylogeny and comparative genomics of the fungal order Sordariales.</title>
        <authorList>
            <consortium name="Lawrence Berkeley National Laboratory"/>
            <person name="Hensen N."/>
            <person name="Bonometti L."/>
            <person name="Westerberg I."/>
            <person name="Brannstrom I.O."/>
            <person name="Guillou S."/>
            <person name="Cros-Aarteil S."/>
            <person name="Calhoun S."/>
            <person name="Haridas S."/>
            <person name="Kuo A."/>
            <person name="Mondo S."/>
            <person name="Pangilinan J."/>
            <person name="Riley R."/>
            <person name="LaButti K."/>
            <person name="Andreopoulos B."/>
            <person name="Lipzen A."/>
            <person name="Chen C."/>
            <person name="Yanf M."/>
            <person name="Daum C."/>
            <person name="Ng V."/>
            <person name="Clum A."/>
            <person name="Steindorff A."/>
            <person name="Ohm R."/>
            <person name="Martin F."/>
            <person name="Silar P."/>
            <person name="Natvig D."/>
            <person name="Lalanne C."/>
            <person name="Gautier V."/>
            <person name="Ament-velasquez S.L."/>
            <person name="Kruys A."/>
            <person name="Hutchinson M.I."/>
            <person name="Powell A.J."/>
            <person name="Barry K."/>
            <person name="Miller A.N."/>
            <person name="Grigoriev I.V."/>
            <person name="Debuchy R."/>
            <person name="Gladieux P."/>
            <person name="Thoren M.H."/>
            <person name="Johannesson H."/>
        </authorList>
    </citation>
    <scope>NUCLEOTIDE SEQUENCE</scope>
    <source>
        <strain evidence="4">SMH3187-1</strain>
    </source>
</reference>
<evidence type="ECO:0000313" key="5">
    <source>
        <dbReference type="Proteomes" id="UP001172155"/>
    </source>
</evidence>
<keyword evidence="5" id="KW-1185">Reference proteome</keyword>
<gene>
    <name evidence="4" type="ORF">B0T18DRAFT_432662</name>
</gene>
<dbReference type="Pfam" id="PF06985">
    <property type="entry name" value="HET"/>
    <property type="match status" value="1"/>
</dbReference>
<evidence type="ECO:0000259" key="2">
    <source>
        <dbReference type="Pfam" id="PF06985"/>
    </source>
</evidence>
<organism evidence="4 5">
    <name type="scientific">Schizothecium vesticola</name>
    <dbReference type="NCBI Taxonomy" id="314040"/>
    <lineage>
        <taxon>Eukaryota</taxon>
        <taxon>Fungi</taxon>
        <taxon>Dikarya</taxon>
        <taxon>Ascomycota</taxon>
        <taxon>Pezizomycotina</taxon>
        <taxon>Sordariomycetes</taxon>
        <taxon>Sordariomycetidae</taxon>
        <taxon>Sordariales</taxon>
        <taxon>Schizotheciaceae</taxon>
        <taxon>Schizothecium</taxon>
    </lineage>
</organism>
<evidence type="ECO:0000313" key="4">
    <source>
        <dbReference type="EMBL" id="KAK0741573.1"/>
    </source>
</evidence>
<evidence type="ECO:0000256" key="1">
    <source>
        <dbReference type="SAM" id="SignalP"/>
    </source>
</evidence>
<protein>
    <recommendedName>
        <fullName evidence="6">Heterokaryon incompatibility domain-containing protein</fullName>
    </recommendedName>
</protein>
<feature type="domain" description="DUF1996" evidence="3">
    <location>
        <begin position="41"/>
        <end position="293"/>
    </location>
</feature>